<gene>
    <name evidence="1" type="ORF">g.2623</name>
</gene>
<protein>
    <recommendedName>
        <fullName evidence="2">Protein SZT2</fullName>
    </recommendedName>
</protein>
<name>A0A1B6DDE5_9HEMI</name>
<accession>A0A1B6DDE5</accession>
<dbReference type="EMBL" id="GEDC01013599">
    <property type="protein sequence ID" value="JAS23699.1"/>
    <property type="molecule type" value="Transcribed_RNA"/>
</dbReference>
<dbReference type="PANTHER" id="PTHR14918:SF3">
    <property type="entry name" value="KICSTOR COMPLEX PROTEIN SZT2"/>
    <property type="match status" value="1"/>
</dbReference>
<dbReference type="GO" id="GO:0005777">
    <property type="term" value="C:peroxisome"/>
    <property type="evidence" value="ECO:0007669"/>
    <property type="project" value="InterPro"/>
</dbReference>
<proteinExistence type="predicted"/>
<sequence>MGASEKNRPLGLDQENGVLIAGAIYLLMNKNHHVSRNVRVHWFLEHLNTKISIPSLHDVADTDSEVTVLSVVPQETPYDWKQENGHLYQYLVKTSSKVIFLSEIYRTVYCLDMSPSTSAVDIQHGHIMIDELVETLNRSLRGLVKPFLVPGSCIKFEPQIFVTVIVHTPFFTTPAQQVLVQGWQVTTDNLDEFLSAIQKQLQLLEDTIAEVSALAYDQLEDVRIRQMESEKLVGVLFEENSEKQLSADVTMVSPDSGFINLLRYGMLALRLLPPSSASNLIVVTDGIIALPDIHVLDSVLSQLHTNAVTVSFLHVGSQYHPHCSQGQVPYSELMQFVACATLGSYIFSTSELTVEDDINIYHEAFLLWSFRKVSTVQELVTPMPHLGEWNISNQSFYGNREPQLLCKKQVEDTLNVSLTSTLCCRLREGFMIKNIYLKDN</sequence>
<evidence type="ECO:0000313" key="1">
    <source>
        <dbReference type="EMBL" id="JAS23699.1"/>
    </source>
</evidence>
<dbReference type="PANTHER" id="PTHR14918">
    <property type="entry name" value="KICSTOR COMPLEX PROTEIN SZT2"/>
    <property type="match status" value="1"/>
</dbReference>
<reference evidence="1" key="1">
    <citation type="submission" date="2015-12" db="EMBL/GenBank/DDBJ databases">
        <title>De novo transcriptome assembly of four potential Pierce s Disease insect vectors from Arizona vineyards.</title>
        <authorList>
            <person name="Tassone E.E."/>
        </authorList>
    </citation>
    <scope>NUCLEOTIDE SEQUENCE</scope>
</reference>
<dbReference type="AlphaFoldDB" id="A0A1B6DDE5"/>
<evidence type="ECO:0008006" key="2">
    <source>
        <dbReference type="Google" id="ProtNLM"/>
    </source>
</evidence>
<feature type="non-terminal residue" evidence="1">
    <location>
        <position position="440"/>
    </location>
</feature>
<dbReference type="InterPro" id="IPR033228">
    <property type="entry name" value="SZT2"/>
</dbReference>
<organism evidence="1">
    <name type="scientific">Clastoptera arizonana</name>
    <name type="common">Arizona spittle bug</name>
    <dbReference type="NCBI Taxonomy" id="38151"/>
    <lineage>
        <taxon>Eukaryota</taxon>
        <taxon>Metazoa</taxon>
        <taxon>Ecdysozoa</taxon>
        <taxon>Arthropoda</taxon>
        <taxon>Hexapoda</taxon>
        <taxon>Insecta</taxon>
        <taxon>Pterygota</taxon>
        <taxon>Neoptera</taxon>
        <taxon>Paraneoptera</taxon>
        <taxon>Hemiptera</taxon>
        <taxon>Auchenorrhyncha</taxon>
        <taxon>Cercopoidea</taxon>
        <taxon>Clastopteridae</taxon>
        <taxon>Clastoptera</taxon>
    </lineage>
</organism>